<protein>
    <submittedName>
        <fullName evidence="9">Cytochrome P450 4V2</fullName>
    </submittedName>
</protein>
<evidence type="ECO:0000256" key="5">
    <source>
        <dbReference type="ARBA" id="ARBA00022824"/>
    </source>
</evidence>
<gene>
    <name evidence="9" type="primary">Cyp4v2</name>
    <name evidence="9" type="ORF">CDAR_241961</name>
</gene>
<evidence type="ECO:0000256" key="3">
    <source>
        <dbReference type="ARBA" id="ARBA00010617"/>
    </source>
</evidence>
<keyword evidence="5" id="KW-0256">Endoplasmic reticulum</keyword>
<reference evidence="9 10" key="1">
    <citation type="submission" date="2021-06" db="EMBL/GenBank/DDBJ databases">
        <title>Caerostris darwini draft genome.</title>
        <authorList>
            <person name="Kono N."/>
            <person name="Arakawa K."/>
        </authorList>
    </citation>
    <scope>NUCLEOTIDE SEQUENCE [LARGE SCALE GENOMIC DNA]</scope>
</reference>
<dbReference type="Proteomes" id="UP001054837">
    <property type="component" value="Unassembled WGS sequence"/>
</dbReference>
<keyword evidence="8" id="KW-0472">Membrane</keyword>
<evidence type="ECO:0000256" key="4">
    <source>
        <dbReference type="ARBA" id="ARBA00022617"/>
    </source>
</evidence>
<dbReference type="SUPFAM" id="SSF48264">
    <property type="entry name" value="Cytochrome P450"/>
    <property type="match status" value="1"/>
</dbReference>
<dbReference type="PANTHER" id="PTHR24291:SF189">
    <property type="entry name" value="CYTOCHROME P450 4C3-RELATED"/>
    <property type="match status" value="1"/>
</dbReference>
<keyword evidence="7" id="KW-0503">Monooxygenase</keyword>
<dbReference type="Gene3D" id="1.10.630.10">
    <property type="entry name" value="Cytochrome P450"/>
    <property type="match status" value="1"/>
</dbReference>
<comment type="cofactor">
    <cofactor evidence="1">
        <name>heme</name>
        <dbReference type="ChEBI" id="CHEBI:30413"/>
    </cofactor>
</comment>
<dbReference type="InterPro" id="IPR036396">
    <property type="entry name" value="Cyt_P450_sf"/>
</dbReference>
<comment type="caution">
    <text evidence="9">The sequence shown here is derived from an EMBL/GenBank/DDBJ whole genome shotgun (WGS) entry which is preliminary data.</text>
</comment>
<evidence type="ECO:0000256" key="2">
    <source>
        <dbReference type="ARBA" id="ARBA00004586"/>
    </source>
</evidence>
<comment type="similarity">
    <text evidence="3">Belongs to the cytochrome P450 family.</text>
</comment>
<proteinExistence type="inferred from homology"/>
<dbReference type="AlphaFoldDB" id="A0AAV4NLX9"/>
<dbReference type="GO" id="GO:0016705">
    <property type="term" value="F:oxidoreductase activity, acting on paired donors, with incorporation or reduction of molecular oxygen"/>
    <property type="evidence" value="ECO:0007669"/>
    <property type="project" value="InterPro"/>
</dbReference>
<dbReference type="GO" id="GO:0005506">
    <property type="term" value="F:iron ion binding"/>
    <property type="evidence" value="ECO:0007669"/>
    <property type="project" value="InterPro"/>
</dbReference>
<dbReference type="Pfam" id="PF00067">
    <property type="entry name" value="p450"/>
    <property type="match status" value="1"/>
</dbReference>
<keyword evidence="4" id="KW-0349">Heme</keyword>
<dbReference type="GO" id="GO:0020037">
    <property type="term" value="F:heme binding"/>
    <property type="evidence" value="ECO:0007669"/>
    <property type="project" value="InterPro"/>
</dbReference>
<organism evidence="9 10">
    <name type="scientific">Caerostris darwini</name>
    <dbReference type="NCBI Taxonomy" id="1538125"/>
    <lineage>
        <taxon>Eukaryota</taxon>
        <taxon>Metazoa</taxon>
        <taxon>Ecdysozoa</taxon>
        <taxon>Arthropoda</taxon>
        <taxon>Chelicerata</taxon>
        <taxon>Arachnida</taxon>
        <taxon>Araneae</taxon>
        <taxon>Araneomorphae</taxon>
        <taxon>Entelegynae</taxon>
        <taxon>Araneoidea</taxon>
        <taxon>Araneidae</taxon>
        <taxon>Caerostris</taxon>
    </lineage>
</organism>
<accession>A0AAV4NLX9</accession>
<dbReference type="GO" id="GO:0004497">
    <property type="term" value="F:monooxygenase activity"/>
    <property type="evidence" value="ECO:0007669"/>
    <property type="project" value="UniProtKB-KW"/>
</dbReference>
<keyword evidence="6" id="KW-0408">Iron</keyword>
<evidence type="ECO:0000256" key="8">
    <source>
        <dbReference type="ARBA" id="ARBA00023136"/>
    </source>
</evidence>
<dbReference type="InterPro" id="IPR050196">
    <property type="entry name" value="Cytochrome_P450_Monoox"/>
</dbReference>
<keyword evidence="10" id="KW-1185">Reference proteome</keyword>
<dbReference type="InterPro" id="IPR001128">
    <property type="entry name" value="Cyt_P450"/>
</dbReference>
<evidence type="ECO:0000256" key="7">
    <source>
        <dbReference type="ARBA" id="ARBA00023033"/>
    </source>
</evidence>
<evidence type="ECO:0000313" key="10">
    <source>
        <dbReference type="Proteomes" id="UP001054837"/>
    </source>
</evidence>
<evidence type="ECO:0000256" key="6">
    <source>
        <dbReference type="ARBA" id="ARBA00023004"/>
    </source>
</evidence>
<evidence type="ECO:0000256" key="1">
    <source>
        <dbReference type="ARBA" id="ARBA00001971"/>
    </source>
</evidence>
<comment type="subcellular location">
    <subcellularLocation>
        <location evidence="2">Endoplasmic reticulum membrane</location>
    </subcellularLocation>
</comment>
<keyword evidence="4" id="KW-0479">Metal-binding</keyword>
<evidence type="ECO:0000313" key="9">
    <source>
        <dbReference type="EMBL" id="GIX85771.1"/>
    </source>
</evidence>
<dbReference type="EMBL" id="BPLQ01001822">
    <property type="protein sequence ID" value="GIX85771.1"/>
    <property type="molecule type" value="Genomic_DNA"/>
</dbReference>
<dbReference type="PANTHER" id="PTHR24291">
    <property type="entry name" value="CYTOCHROME P450 FAMILY 4"/>
    <property type="match status" value="1"/>
</dbReference>
<sequence>MARLRVTNEPNRTGLVSRISLVTKSKKSLARRLVSRKTPLLQVGAGYSYLFQNSPLFCFWMSYMPYIIIKKAEAVEAFVKGTKNLEKSMLYNMLHIWLGTGLLTSHGSKWKSRRKLLTPSFHFEILKDFLPIFNEQSQVLVNRLQREVTRDFTDIVEPITLCSLDIICGKSIYDKCIQISVDCSLLAISYT</sequence>
<dbReference type="GO" id="GO:0005789">
    <property type="term" value="C:endoplasmic reticulum membrane"/>
    <property type="evidence" value="ECO:0007669"/>
    <property type="project" value="UniProtKB-SubCell"/>
</dbReference>
<name>A0AAV4NLX9_9ARAC</name>
<keyword evidence="7" id="KW-0560">Oxidoreductase</keyword>